<accession>A0A4U7MYS1</accession>
<dbReference type="Proteomes" id="UP000306575">
    <property type="component" value="Unassembled WGS sequence"/>
</dbReference>
<proteinExistence type="predicted"/>
<evidence type="ECO:0000313" key="1">
    <source>
        <dbReference type="EMBL" id="TKZ18107.1"/>
    </source>
</evidence>
<sequence length="210" mass="23145">MHPNPSFRAVETQENIAFARERGFGTLAVSISGEVMLSHIPFLIAEDGRSLELHLVRSNPIARALGDPLKATIAVSGADSYISPDWYGIEDQVPTWNYVAVHLKGEIEPLPQDALPPLLGRLSAHFEQMLAPKPEWTQDKMSPEALTKMMRMIQPFRMSIADVQGTWKLGQNKPDDVRTQAADFVAGYGLGNETRLLAALMHSPTGKMPS</sequence>
<dbReference type="PANTHER" id="PTHR35802">
    <property type="entry name" value="PROTEASE SYNTHASE AND SPORULATION PROTEIN PAI 2"/>
    <property type="match status" value="1"/>
</dbReference>
<dbReference type="SUPFAM" id="SSF50475">
    <property type="entry name" value="FMN-binding split barrel"/>
    <property type="match status" value="1"/>
</dbReference>
<dbReference type="AlphaFoldDB" id="A0A4U7MYS1"/>
<dbReference type="Gene3D" id="2.30.110.10">
    <property type="entry name" value="Electron Transport, Fmn-binding Protein, Chain A"/>
    <property type="match status" value="1"/>
</dbReference>
<dbReference type="OrthoDB" id="9794948at2"/>
<organism evidence="1 2">
    <name type="scientific">Shimia litoralis</name>
    <dbReference type="NCBI Taxonomy" id="420403"/>
    <lineage>
        <taxon>Bacteria</taxon>
        <taxon>Pseudomonadati</taxon>
        <taxon>Pseudomonadota</taxon>
        <taxon>Alphaproteobacteria</taxon>
        <taxon>Rhodobacterales</taxon>
        <taxon>Roseobacteraceae</taxon>
    </lineage>
</organism>
<keyword evidence="2" id="KW-1185">Reference proteome</keyword>
<dbReference type="EMBL" id="SULI01000017">
    <property type="protein sequence ID" value="TKZ18107.1"/>
    <property type="molecule type" value="Genomic_DNA"/>
</dbReference>
<comment type="caution">
    <text evidence="1">The sequence shown here is derived from an EMBL/GenBank/DDBJ whole genome shotgun (WGS) entry which is preliminary data.</text>
</comment>
<dbReference type="InterPro" id="IPR007396">
    <property type="entry name" value="TR_PAI2-type"/>
</dbReference>
<protein>
    <submittedName>
        <fullName evidence="1">FMN-binding negative transcriptional regulator</fullName>
    </submittedName>
</protein>
<gene>
    <name evidence="1" type="ORF">FAP39_13025</name>
</gene>
<evidence type="ECO:0000313" key="2">
    <source>
        <dbReference type="Proteomes" id="UP000306575"/>
    </source>
</evidence>
<dbReference type="Pfam" id="PF04299">
    <property type="entry name" value="FMN_bind_2"/>
    <property type="match status" value="1"/>
</dbReference>
<name>A0A4U7MYS1_9RHOB</name>
<dbReference type="RefSeq" id="WP_138016836.1">
    <property type="nucleotide sequence ID" value="NZ_SULI01000017.1"/>
</dbReference>
<dbReference type="PANTHER" id="PTHR35802:SF1">
    <property type="entry name" value="PROTEASE SYNTHASE AND SPORULATION PROTEIN PAI 2"/>
    <property type="match status" value="1"/>
</dbReference>
<dbReference type="PIRSF" id="PIRSF010372">
    <property type="entry name" value="PaiB"/>
    <property type="match status" value="1"/>
</dbReference>
<reference evidence="1 2" key="1">
    <citation type="submission" date="2019-04" db="EMBL/GenBank/DDBJ databases">
        <title>Genome sequence of Pelagicola litoralis CL-ES2.</title>
        <authorList>
            <person name="Cao J."/>
        </authorList>
    </citation>
    <scope>NUCLEOTIDE SEQUENCE [LARGE SCALE GENOMIC DNA]</scope>
    <source>
        <strain evidence="1 2">CL-ES2</strain>
    </source>
</reference>
<dbReference type="InterPro" id="IPR012349">
    <property type="entry name" value="Split_barrel_FMN-bd"/>
</dbReference>